<dbReference type="STRING" id="490189.SAMN02927903_00575"/>
<keyword evidence="3" id="KW-1185">Reference proteome</keyword>
<feature type="signal peptide" evidence="1">
    <location>
        <begin position="1"/>
        <end position="20"/>
    </location>
</feature>
<evidence type="ECO:0000313" key="2">
    <source>
        <dbReference type="EMBL" id="SCY03232.1"/>
    </source>
</evidence>
<feature type="non-terminal residue" evidence="2">
    <location>
        <position position="846"/>
    </location>
</feature>
<evidence type="ECO:0000256" key="1">
    <source>
        <dbReference type="SAM" id="SignalP"/>
    </source>
</evidence>
<accession>A0A1G5CLE7</accession>
<keyword evidence="1" id="KW-0732">Signal</keyword>
<feature type="chain" id="PRO_5011717783" description="Ig-like domain-containing protein" evidence="1">
    <location>
        <begin position="21"/>
        <end position="846"/>
    </location>
</feature>
<organism evidence="2 3">
    <name type="scientific">Flavobacterium caeni</name>
    <dbReference type="NCBI Taxonomy" id="490189"/>
    <lineage>
        <taxon>Bacteria</taxon>
        <taxon>Pseudomonadati</taxon>
        <taxon>Bacteroidota</taxon>
        <taxon>Flavobacteriia</taxon>
        <taxon>Flavobacteriales</taxon>
        <taxon>Flavobacteriaceae</taxon>
        <taxon>Flavobacterium</taxon>
    </lineage>
</organism>
<gene>
    <name evidence="2" type="ORF">SAMN02927903_00575</name>
</gene>
<dbReference type="InterPro" id="IPR013783">
    <property type="entry name" value="Ig-like_fold"/>
</dbReference>
<proteinExistence type="predicted"/>
<dbReference type="Proteomes" id="UP000199354">
    <property type="component" value="Unassembled WGS sequence"/>
</dbReference>
<dbReference type="EMBL" id="FMVF01000003">
    <property type="protein sequence ID" value="SCY03232.1"/>
    <property type="molecule type" value="Genomic_DNA"/>
</dbReference>
<dbReference type="Gene3D" id="2.60.40.10">
    <property type="entry name" value="Immunoglobulins"/>
    <property type="match status" value="2"/>
</dbReference>
<reference evidence="2 3" key="1">
    <citation type="submission" date="2016-10" db="EMBL/GenBank/DDBJ databases">
        <authorList>
            <person name="de Groot N.N."/>
        </authorList>
    </citation>
    <scope>NUCLEOTIDE SEQUENCE [LARGE SCALE GENOMIC DNA]</scope>
    <source>
        <strain evidence="2 3">CGMCC 1.7031</strain>
    </source>
</reference>
<sequence>MKRNYLLLCLLALCPFAVFAQVAPLVQVEVPPPATICDPTGTTALTANFNVPQQTTSYTPYPEDTVFNPSFPTTGGTLLDATQDDVWSPVVTLPFSFAFYGNFYNQLIVGSNGLISFDISDANGYCPWAFTASVPSPAIPTNAIFGIYQDTNIAMPPVTNPAVQNVNYYVLDTGVNQAPNRVFVVNFNSLPQFSCNNGVGLQTSQIVLHEGSNIVDFFVFDRTCCPGWNSGSGVIGMQNASGTVGHLAGADPANNTGCWSMFDTHYQIAPSAAQVPHTLQWYEGGTPVNNGIPTGGTPIFAVNDNPINVGPGTYTAVVTYTNPDGTTYTVSDTQTVSVLQLDVADPLDIALCDPTQTPPYTVNINQNNYIAAGSPTDPDPTHYAFSYYETEIGAINGSPANDINTPNAFITSGPFPKSIWVRIEELVSTGCVNVREFFITEGPSGTIAYPGDPTGLTTPMPGQYCSNLTGQHPVTETALTSGGTYSASPAGLTIDPTTGAITPTTSTVGVYTVTYTIAANPPCPAFTTTATVEIVACACTVTVSTPEDQTLCVGDAVTAINYTTAGATSASVSGNFPPGLAWAFDPATESVDVTGTATTAGVYTYTVQLNVTASDFCSETTTITVTASSNVTLNAGSNDNQTICVDSLIADIYYTIDATATGVAVNNLPAGVTYTVVGNLLTISGTPTAVPASPTYDITFTGCNAAPVLGNINVLAAPTVALVSGDDAQTPCVNAAITNIVYSFGGSATGLNVSGLPPGVTFAAGPGANEITISGTPNTAGNYSYQVETISTCPTNPVLIGTINVDALPTITGDTALCLGGMTTLTGSGTASTTTPWTSSNPAIAS</sequence>
<protein>
    <recommendedName>
        <fullName evidence="4">Ig-like domain-containing protein</fullName>
    </recommendedName>
</protein>
<evidence type="ECO:0000313" key="3">
    <source>
        <dbReference type="Proteomes" id="UP000199354"/>
    </source>
</evidence>
<name>A0A1G5CLE7_9FLAO</name>
<evidence type="ECO:0008006" key="4">
    <source>
        <dbReference type="Google" id="ProtNLM"/>
    </source>
</evidence>
<dbReference type="RefSeq" id="WP_170826775.1">
    <property type="nucleotide sequence ID" value="NZ_FMVF01000003.1"/>
</dbReference>
<dbReference type="AlphaFoldDB" id="A0A1G5CLE7"/>